<feature type="compositionally biased region" description="Polar residues" evidence="3">
    <location>
        <begin position="157"/>
        <end position="176"/>
    </location>
</feature>
<feature type="compositionally biased region" description="Polar residues" evidence="3">
    <location>
        <begin position="185"/>
        <end position="205"/>
    </location>
</feature>
<dbReference type="PANTHER" id="PTHR22880:SF225">
    <property type="entry name" value="BROMODOMAIN-CONTAINING PROTEIN BET-1-RELATED"/>
    <property type="match status" value="1"/>
</dbReference>
<dbReference type="Pfam" id="PF00439">
    <property type="entry name" value="Bromodomain"/>
    <property type="match status" value="1"/>
</dbReference>
<sequence>MRAASRKDAPLGQRVAKSLPPTHPTAEPQHRVAPPVPVAKPLPPTHPTAEPQHRVALPVPDHAAAAAAASPDAGAVAKGASGKRSAFSEVAVPLGKLESAKSFGGKASTDNSQLELGCAESPRVADGKAGEDPTPAKATSVVGSAERTQANEKILQPLQQPSSTPGQVKSPITVSESALVKKPKNGTSLDTEGKESQVTPPTNENIEPRDEDVKTTPIEVASKDKGKPVAAGNKISAESRDGDGEQSDGHRKSVSSKGEEKLEKHPKRATSPVRNGGKAADKKRSDGNSEQSGKLEERDNNAETRKLSSTNYGDEKNVKNPITLSPNLESKVHQPKSSNKTIEEATAGAGTRNLPKKLPGVEAMQIESKKTERVDMETDKSARTSDVVEKQPSTHGSAPTVSNEGGALKVLNREQFSPSHGSPGTDREREATGTNGKTPSPPLSSTIGGKQALGQSEKSSPTPSSSLEDGDKGTARKQKSPSKSLSPAVSDRGKAEKALERFVRTSGSKKPEDVAIRQVDQKSEKHRPQRKDAKVSSDKSDRKAGKVSGKERISKPSSYDTQSTEKSQGKENFKSGKSTKRKRRSEADKPTAEEPDQNPSGSPKKRPRIHNSDTRCVPQDLEEQKNILRALRELMEKDYAEVFLEPVDPSEKGCAAYYTVIKKAMDLGTIEKRLDQATSQNAYYAAKTDIFADIELVWSNCRQFNGMFDPIIGDVEKCMAFLDAALEKYGVESGANKDNQRRRSRSRSLKRKFEDSQLTERPKKQQQQRKKAKPKADDLNDGRLVGKVVAVFTRRGPRKAKAWTRVKVVDFLERSQSYKLQWLDDGKITYNATFGMNETFPVFRQ</sequence>
<feature type="compositionally biased region" description="Basic and acidic residues" evidence="3">
    <location>
        <begin position="367"/>
        <end position="389"/>
    </location>
</feature>
<dbReference type="GO" id="GO:0006355">
    <property type="term" value="P:regulation of DNA-templated transcription"/>
    <property type="evidence" value="ECO:0007669"/>
    <property type="project" value="TreeGrafter"/>
</dbReference>
<feature type="compositionally biased region" description="Basic residues" evidence="3">
    <location>
        <begin position="740"/>
        <end position="750"/>
    </location>
</feature>
<dbReference type="GO" id="GO:0006338">
    <property type="term" value="P:chromatin remodeling"/>
    <property type="evidence" value="ECO:0007669"/>
    <property type="project" value="TreeGrafter"/>
</dbReference>
<reference evidence="6" key="1">
    <citation type="journal article" date="2013" name="Proc. Natl. Acad. Sci. U.S.A.">
        <title>Genome structure and metabolic features in the red seaweed Chondrus crispus shed light on evolution of the Archaeplastida.</title>
        <authorList>
            <person name="Collen J."/>
            <person name="Porcel B."/>
            <person name="Carre W."/>
            <person name="Ball S.G."/>
            <person name="Chaparro C."/>
            <person name="Tonon T."/>
            <person name="Barbeyron T."/>
            <person name="Michel G."/>
            <person name="Noel B."/>
            <person name="Valentin K."/>
            <person name="Elias M."/>
            <person name="Artiguenave F."/>
            <person name="Arun A."/>
            <person name="Aury J.M."/>
            <person name="Barbosa-Neto J.F."/>
            <person name="Bothwell J.H."/>
            <person name="Bouget F.Y."/>
            <person name="Brillet L."/>
            <person name="Cabello-Hurtado F."/>
            <person name="Capella-Gutierrez S."/>
            <person name="Charrier B."/>
            <person name="Cladiere L."/>
            <person name="Cock J.M."/>
            <person name="Coelho S.M."/>
            <person name="Colleoni C."/>
            <person name="Czjzek M."/>
            <person name="Da Silva C."/>
            <person name="Delage L."/>
            <person name="Denoeud F."/>
            <person name="Deschamps P."/>
            <person name="Dittami S.M."/>
            <person name="Gabaldon T."/>
            <person name="Gachon C.M."/>
            <person name="Groisillier A."/>
            <person name="Herve C."/>
            <person name="Jabbari K."/>
            <person name="Katinka M."/>
            <person name="Kloareg B."/>
            <person name="Kowalczyk N."/>
            <person name="Labadie K."/>
            <person name="Leblanc C."/>
            <person name="Lopez P.J."/>
            <person name="McLachlan D.H."/>
            <person name="Meslet-Cladiere L."/>
            <person name="Moustafa A."/>
            <person name="Nehr Z."/>
            <person name="Nyvall Collen P."/>
            <person name="Panaud O."/>
            <person name="Partensky F."/>
            <person name="Poulain J."/>
            <person name="Rensing S.A."/>
            <person name="Rousvoal S."/>
            <person name="Samson G."/>
            <person name="Symeonidi A."/>
            <person name="Weissenbach J."/>
            <person name="Zambounis A."/>
            <person name="Wincker P."/>
            <person name="Boyen C."/>
        </authorList>
    </citation>
    <scope>NUCLEOTIDE SEQUENCE [LARGE SCALE GENOMIC DNA]</scope>
    <source>
        <strain evidence="6">cv. Stackhouse</strain>
    </source>
</reference>
<feature type="region of interest" description="Disordered" evidence="3">
    <location>
        <begin position="735"/>
        <end position="779"/>
    </location>
</feature>
<dbReference type="SUPFAM" id="SSF47370">
    <property type="entry name" value="Bromodomain"/>
    <property type="match status" value="1"/>
</dbReference>
<name>R7QC78_CHOCR</name>
<dbReference type="InterPro" id="IPR001487">
    <property type="entry name" value="Bromodomain"/>
</dbReference>
<dbReference type="KEGG" id="ccp:CHC_T00003329001"/>
<gene>
    <name evidence="5" type="ORF">CHC_T00003329001</name>
</gene>
<dbReference type="SMART" id="SM00297">
    <property type="entry name" value="BROMO"/>
    <property type="match status" value="1"/>
</dbReference>
<dbReference type="Gene3D" id="1.20.920.10">
    <property type="entry name" value="Bromodomain-like"/>
    <property type="match status" value="1"/>
</dbReference>
<dbReference type="AlphaFoldDB" id="R7QC78"/>
<feature type="compositionally biased region" description="Pro residues" evidence="3">
    <location>
        <begin position="34"/>
        <end position="46"/>
    </location>
</feature>
<dbReference type="OrthoDB" id="2798at2759"/>
<feature type="region of interest" description="Disordered" evidence="3">
    <location>
        <begin position="1"/>
        <end position="618"/>
    </location>
</feature>
<feature type="compositionally biased region" description="Polar residues" evidence="3">
    <location>
        <begin position="432"/>
        <end position="448"/>
    </location>
</feature>
<dbReference type="InterPro" id="IPR050935">
    <property type="entry name" value="Bromo_chromatin_reader"/>
</dbReference>
<dbReference type="EMBL" id="HG001713">
    <property type="protein sequence ID" value="CDF35001.1"/>
    <property type="molecule type" value="Genomic_DNA"/>
</dbReference>
<dbReference type="CDD" id="cd04369">
    <property type="entry name" value="Bromodomain"/>
    <property type="match status" value="1"/>
</dbReference>
<evidence type="ECO:0000256" key="3">
    <source>
        <dbReference type="SAM" id="MobiDB-lite"/>
    </source>
</evidence>
<dbReference type="PANTHER" id="PTHR22880">
    <property type="entry name" value="FALZ-RELATED BROMODOMAIN-CONTAINING PROTEINS"/>
    <property type="match status" value="1"/>
</dbReference>
<feature type="compositionally biased region" description="Basic and acidic residues" evidence="3">
    <location>
        <begin position="751"/>
        <end position="763"/>
    </location>
</feature>
<evidence type="ECO:0000313" key="6">
    <source>
        <dbReference type="Proteomes" id="UP000012073"/>
    </source>
</evidence>
<dbReference type="GO" id="GO:0005634">
    <property type="term" value="C:nucleus"/>
    <property type="evidence" value="ECO:0007669"/>
    <property type="project" value="TreeGrafter"/>
</dbReference>
<dbReference type="STRING" id="2769.R7QC78"/>
<feature type="compositionally biased region" description="Polar residues" evidence="3">
    <location>
        <begin position="555"/>
        <end position="566"/>
    </location>
</feature>
<dbReference type="PROSITE" id="PS50014">
    <property type="entry name" value="BROMODOMAIN_2"/>
    <property type="match status" value="1"/>
</dbReference>
<evidence type="ECO:0000256" key="2">
    <source>
        <dbReference type="PROSITE-ProRule" id="PRU00035"/>
    </source>
</evidence>
<dbReference type="InterPro" id="IPR036427">
    <property type="entry name" value="Bromodomain-like_sf"/>
</dbReference>
<feature type="compositionally biased region" description="Basic residues" evidence="3">
    <location>
        <begin position="764"/>
        <end position="773"/>
    </location>
</feature>
<evidence type="ECO:0000256" key="1">
    <source>
        <dbReference type="ARBA" id="ARBA00023117"/>
    </source>
</evidence>
<feature type="compositionally biased region" description="Low complexity" evidence="3">
    <location>
        <begin position="456"/>
        <end position="466"/>
    </location>
</feature>
<dbReference type="GO" id="GO:0000785">
    <property type="term" value="C:chromatin"/>
    <property type="evidence" value="ECO:0007669"/>
    <property type="project" value="TreeGrafter"/>
</dbReference>
<evidence type="ECO:0000313" key="5">
    <source>
        <dbReference type="EMBL" id="CDF35001.1"/>
    </source>
</evidence>
<proteinExistence type="predicted"/>
<feature type="compositionally biased region" description="Basic and acidic residues" evidence="3">
    <location>
        <begin position="279"/>
        <end position="306"/>
    </location>
</feature>
<dbReference type="PRINTS" id="PR00503">
    <property type="entry name" value="BROMODOMAIN"/>
</dbReference>
<feature type="compositionally biased region" description="Basic and acidic residues" evidence="3">
    <location>
        <begin position="491"/>
        <end position="523"/>
    </location>
</feature>
<keyword evidence="6" id="KW-1185">Reference proteome</keyword>
<feature type="compositionally biased region" description="Low complexity" evidence="3">
    <location>
        <begin position="55"/>
        <end position="80"/>
    </location>
</feature>
<dbReference type="RefSeq" id="XP_005714820.1">
    <property type="nucleotide sequence ID" value="XM_005714763.1"/>
</dbReference>
<dbReference type="Gramene" id="CDF35001">
    <property type="protein sequence ID" value="CDF35001"/>
    <property type="gene ID" value="CHC_T00003329001"/>
</dbReference>
<feature type="compositionally biased region" description="Basic and acidic residues" evidence="3">
    <location>
        <begin position="530"/>
        <end position="554"/>
    </location>
</feature>
<feature type="domain" description="Bromo" evidence="4">
    <location>
        <begin position="635"/>
        <end position="712"/>
    </location>
</feature>
<organism evidence="5 6">
    <name type="scientific">Chondrus crispus</name>
    <name type="common">Carrageen Irish moss</name>
    <name type="synonym">Polymorpha crispa</name>
    <dbReference type="NCBI Taxonomy" id="2769"/>
    <lineage>
        <taxon>Eukaryota</taxon>
        <taxon>Rhodophyta</taxon>
        <taxon>Florideophyceae</taxon>
        <taxon>Rhodymeniophycidae</taxon>
        <taxon>Gigartinales</taxon>
        <taxon>Gigartinaceae</taxon>
        <taxon>Chondrus</taxon>
    </lineage>
</organism>
<dbReference type="Proteomes" id="UP000012073">
    <property type="component" value="Unassembled WGS sequence"/>
</dbReference>
<keyword evidence="1 2" id="KW-0103">Bromodomain</keyword>
<accession>R7QC78</accession>
<evidence type="ECO:0000259" key="4">
    <source>
        <dbReference type="PROSITE" id="PS50014"/>
    </source>
</evidence>
<feature type="compositionally biased region" description="Polar residues" evidence="3">
    <location>
        <begin position="391"/>
        <end position="403"/>
    </location>
</feature>
<dbReference type="GeneID" id="17322533"/>
<feature type="compositionally biased region" description="Basic and acidic residues" evidence="3">
    <location>
        <begin position="237"/>
        <end position="263"/>
    </location>
</feature>
<protein>
    <recommendedName>
        <fullName evidence="4">Bromo domain-containing protein</fullName>
    </recommendedName>
</protein>